<evidence type="ECO:0000313" key="3">
    <source>
        <dbReference type="Proteomes" id="UP000653411"/>
    </source>
</evidence>
<comment type="caution">
    <text evidence="2">The sequence shown here is derived from an EMBL/GenBank/DDBJ whole genome shotgun (WGS) entry which is preliminary data.</text>
</comment>
<dbReference type="PROSITE" id="PS50943">
    <property type="entry name" value="HTH_CROC1"/>
    <property type="match status" value="1"/>
</dbReference>
<keyword evidence="3" id="KW-1185">Reference proteome</keyword>
<dbReference type="SUPFAM" id="SSF47413">
    <property type="entry name" value="lambda repressor-like DNA-binding domains"/>
    <property type="match status" value="1"/>
</dbReference>
<dbReference type="Pfam" id="PF13560">
    <property type="entry name" value="HTH_31"/>
    <property type="match status" value="1"/>
</dbReference>
<dbReference type="SMART" id="SM00530">
    <property type="entry name" value="HTH_XRE"/>
    <property type="match status" value="1"/>
</dbReference>
<feature type="domain" description="HTH cro/C1-type" evidence="1">
    <location>
        <begin position="21"/>
        <end position="55"/>
    </location>
</feature>
<protein>
    <submittedName>
        <fullName evidence="2">Transcriptional regulator</fullName>
    </submittedName>
</protein>
<name>A0A918CU90_9ACTN</name>
<evidence type="ECO:0000313" key="2">
    <source>
        <dbReference type="EMBL" id="GGN26717.1"/>
    </source>
</evidence>
<dbReference type="GO" id="GO:0003677">
    <property type="term" value="F:DNA binding"/>
    <property type="evidence" value="ECO:0007669"/>
    <property type="project" value="InterPro"/>
</dbReference>
<organism evidence="2 3">
    <name type="scientific">Streptomyces fuscichromogenes</name>
    <dbReference type="NCBI Taxonomy" id="1324013"/>
    <lineage>
        <taxon>Bacteria</taxon>
        <taxon>Bacillati</taxon>
        <taxon>Actinomycetota</taxon>
        <taxon>Actinomycetes</taxon>
        <taxon>Kitasatosporales</taxon>
        <taxon>Streptomycetaceae</taxon>
        <taxon>Streptomyces</taxon>
    </lineage>
</organism>
<dbReference type="InterPro" id="IPR043917">
    <property type="entry name" value="DUF5753"/>
</dbReference>
<dbReference type="Gene3D" id="1.10.260.40">
    <property type="entry name" value="lambda repressor-like DNA-binding domains"/>
    <property type="match status" value="1"/>
</dbReference>
<dbReference type="AlphaFoldDB" id="A0A918CU90"/>
<dbReference type="InterPro" id="IPR001387">
    <property type="entry name" value="Cro/C1-type_HTH"/>
</dbReference>
<evidence type="ECO:0000259" key="1">
    <source>
        <dbReference type="PROSITE" id="PS50943"/>
    </source>
</evidence>
<sequence>MAGPKDLDPSSSPRALLGAELRHARERKGLSQAELGQLVFVSGSFIGQLEAGTRRMQPEVARMLDEVLAAGGFFTRHCGVGATSKYPAFFVDVAELEAEATAIRQYTPLLVPGLLQTPAYAWAVNRAYDPTTPAETIKEWTQGRMDRTRLLDHPTKPLLWMVLDEAALRRAAGGRGVMAEALRHIADLSRRNRAIVQVLPLSAGAHAGMAGALKLMEFEDAPPLAYLEAVRSGRLEDDPATVTQLRFVFDLLVASALSQEKSLALIEALAEDYTHEQNP</sequence>
<reference evidence="2" key="2">
    <citation type="submission" date="2020-09" db="EMBL/GenBank/DDBJ databases">
        <authorList>
            <person name="Sun Q."/>
            <person name="Zhou Y."/>
        </authorList>
    </citation>
    <scope>NUCLEOTIDE SEQUENCE</scope>
    <source>
        <strain evidence="2">CGMCC 4.7110</strain>
    </source>
</reference>
<accession>A0A918CU90</accession>
<dbReference type="CDD" id="cd00093">
    <property type="entry name" value="HTH_XRE"/>
    <property type="match status" value="1"/>
</dbReference>
<reference evidence="2" key="1">
    <citation type="journal article" date="2014" name="Int. J. Syst. Evol. Microbiol.">
        <title>Complete genome sequence of Corynebacterium casei LMG S-19264T (=DSM 44701T), isolated from a smear-ripened cheese.</title>
        <authorList>
            <consortium name="US DOE Joint Genome Institute (JGI-PGF)"/>
            <person name="Walter F."/>
            <person name="Albersmeier A."/>
            <person name="Kalinowski J."/>
            <person name="Ruckert C."/>
        </authorList>
    </citation>
    <scope>NUCLEOTIDE SEQUENCE</scope>
    <source>
        <strain evidence="2">CGMCC 4.7110</strain>
    </source>
</reference>
<dbReference type="EMBL" id="BMML01000015">
    <property type="protein sequence ID" value="GGN26717.1"/>
    <property type="molecule type" value="Genomic_DNA"/>
</dbReference>
<dbReference type="Pfam" id="PF19054">
    <property type="entry name" value="DUF5753"/>
    <property type="match status" value="1"/>
</dbReference>
<proteinExistence type="predicted"/>
<dbReference type="RefSeq" id="WP_189266099.1">
    <property type="nucleotide sequence ID" value="NZ_BMML01000015.1"/>
</dbReference>
<dbReference type="Proteomes" id="UP000653411">
    <property type="component" value="Unassembled WGS sequence"/>
</dbReference>
<gene>
    <name evidence="2" type="ORF">GCM10011578_061480</name>
</gene>
<dbReference type="InterPro" id="IPR010982">
    <property type="entry name" value="Lambda_DNA-bd_dom_sf"/>
</dbReference>